<reference evidence="3 4" key="1">
    <citation type="journal article" date="2015" name="Genome Announc.">
        <title>Expanding the biotechnology potential of lactobacilli through comparative genomics of 213 strains and associated genera.</title>
        <authorList>
            <person name="Sun Z."/>
            <person name="Harris H.M."/>
            <person name="McCann A."/>
            <person name="Guo C."/>
            <person name="Argimon S."/>
            <person name="Zhang W."/>
            <person name="Yang X."/>
            <person name="Jeffery I.B."/>
            <person name="Cooney J.C."/>
            <person name="Kagawa T.F."/>
            <person name="Liu W."/>
            <person name="Song Y."/>
            <person name="Salvetti E."/>
            <person name="Wrobel A."/>
            <person name="Rasinkangas P."/>
            <person name="Parkhill J."/>
            <person name="Rea M.C."/>
            <person name="O'Sullivan O."/>
            <person name="Ritari J."/>
            <person name="Douillard F.P."/>
            <person name="Paul Ross R."/>
            <person name="Yang R."/>
            <person name="Briner A.E."/>
            <person name="Felis G.E."/>
            <person name="de Vos W.M."/>
            <person name="Barrangou R."/>
            <person name="Klaenhammer T.R."/>
            <person name="Caufield P.W."/>
            <person name="Cui Y."/>
            <person name="Zhang H."/>
            <person name="O'Toole P.W."/>
        </authorList>
    </citation>
    <scope>NUCLEOTIDE SEQUENCE [LARGE SCALE GENOMIC DNA]</scope>
    <source>
        <strain evidence="3 4">DSM 13343</strain>
    </source>
</reference>
<feature type="transmembrane region" description="Helical" evidence="1">
    <location>
        <begin position="104"/>
        <end position="120"/>
    </location>
</feature>
<keyword evidence="1" id="KW-0472">Membrane</keyword>
<feature type="domain" description="GGDEF" evidence="2">
    <location>
        <begin position="244"/>
        <end position="378"/>
    </location>
</feature>
<feature type="transmembrane region" description="Helical" evidence="1">
    <location>
        <begin position="54"/>
        <end position="75"/>
    </location>
</feature>
<dbReference type="SMART" id="SM00267">
    <property type="entry name" value="GGDEF"/>
    <property type="match status" value="1"/>
</dbReference>
<dbReference type="InterPro" id="IPR050469">
    <property type="entry name" value="Diguanylate_Cyclase"/>
</dbReference>
<dbReference type="SUPFAM" id="SSF141868">
    <property type="entry name" value="EAL domain-like"/>
    <property type="match status" value="1"/>
</dbReference>
<dbReference type="Gene3D" id="3.30.70.270">
    <property type="match status" value="1"/>
</dbReference>
<dbReference type="SUPFAM" id="SSF55073">
    <property type="entry name" value="Nucleotide cyclase"/>
    <property type="match status" value="1"/>
</dbReference>
<sequence length="602" mass="68291">MQKMLIWGTHMAFGMWIGRTVLSVFFVAGYLTYYDSAFYQRLRTERGNWQKRGLNTAIRIGIMLGVAIGLQWAAVSVQQGGDMYVNLLLFVISYALLDEGTSIVEYLFNWAVMSFFWFINHPFDEHLFILVAVIFALTSVILRRFQTTVHYHLAWYMLFAITVATLFWITYVDVPLRSLFGYPLIFALMSGYSFSYIHRMRSVVAERDSLTAELNHDALTQAFSLTRLNTNGVEIFEDCKQVSGQLAVAVMDIDHFKSFNDDYGHAAGDAVLIGLTKILQAELKVAPAELYRTGGEELTILMPDFDMDSAMALVRNCWNAVRTVPVAYQDNHFRCSVSVGVAFLEQKDTALSDLLKRADNSMYLSKQHGRDRITVDGQADLLNNSHSAMINFTYYTQPIMRLADSHLVANEMRLERYANGQWGRAENYAVTTDTMMSLIRSIFHQLEVPSLSMNFEVDELATTRIRESLLAYLHANAQVELLIEMTHITNPEIFAAVAPSFRKAGVRFVIDDAQTPGLFAEFAPVIQFFDTVKVSLPSKRDVSADAELLANLSYWQHVCAVHHLELALNNIESDADMRLVDRFGVIYGQGNFFSRPVLPRIL</sequence>
<dbReference type="Pfam" id="PF00990">
    <property type="entry name" value="GGDEF"/>
    <property type="match status" value="1"/>
</dbReference>
<gene>
    <name evidence="3" type="ORF">FD01_GL002539</name>
</gene>
<dbReference type="GO" id="GO:1902201">
    <property type="term" value="P:negative regulation of bacterial-type flagellum-dependent cell motility"/>
    <property type="evidence" value="ECO:0007669"/>
    <property type="project" value="TreeGrafter"/>
</dbReference>
<organism evidence="3 4">
    <name type="scientific">Lacticaseibacillus manihotivorans DSM 13343 = JCM 12514</name>
    <dbReference type="NCBI Taxonomy" id="1423769"/>
    <lineage>
        <taxon>Bacteria</taxon>
        <taxon>Bacillati</taxon>
        <taxon>Bacillota</taxon>
        <taxon>Bacilli</taxon>
        <taxon>Lactobacillales</taxon>
        <taxon>Lactobacillaceae</taxon>
        <taxon>Lacticaseibacillus</taxon>
    </lineage>
</organism>
<evidence type="ECO:0000256" key="1">
    <source>
        <dbReference type="SAM" id="Phobius"/>
    </source>
</evidence>
<comment type="caution">
    <text evidence="3">The sequence shown here is derived from an EMBL/GenBank/DDBJ whole genome shotgun (WGS) entry which is preliminary data.</text>
</comment>
<protein>
    <recommendedName>
        <fullName evidence="2">GGDEF domain-containing protein</fullName>
    </recommendedName>
</protein>
<dbReference type="InterPro" id="IPR043128">
    <property type="entry name" value="Rev_trsase/Diguanyl_cyclase"/>
</dbReference>
<dbReference type="EMBL" id="AZEU01000295">
    <property type="protein sequence ID" value="KRL39433.1"/>
    <property type="molecule type" value="Genomic_DNA"/>
</dbReference>
<dbReference type="NCBIfam" id="TIGR00254">
    <property type="entry name" value="GGDEF"/>
    <property type="match status" value="1"/>
</dbReference>
<evidence type="ECO:0000313" key="4">
    <source>
        <dbReference type="Proteomes" id="UP000051790"/>
    </source>
</evidence>
<dbReference type="GO" id="GO:0043709">
    <property type="term" value="P:cell adhesion involved in single-species biofilm formation"/>
    <property type="evidence" value="ECO:0007669"/>
    <property type="project" value="TreeGrafter"/>
</dbReference>
<dbReference type="PANTHER" id="PTHR45138">
    <property type="entry name" value="REGULATORY COMPONENTS OF SENSORY TRANSDUCTION SYSTEM"/>
    <property type="match status" value="1"/>
</dbReference>
<dbReference type="InterPro" id="IPR000160">
    <property type="entry name" value="GGDEF_dom"/>
</dbReference>
<dbReference type="RefSeq" id="WP_082611942.1">
    <property type="nucleotide sequence ID" value="NZ_AZEU01000295.1"/>
</dbReference>
<dbReference type="SMART" id="SM00052">
    <property type="entry name" value="EAL"/>
    <property type="match status" value="1"/>
</dbReference>
<dbReference type="PROSITE" id="PS50887">
    <property type="entry name" value="GGDEF"/>
    <property type="match status" value="1"/>
</dbReference>
<evidence type="ECO:0000259" key="2">
    <source>
        <dbReference type="PROSITE" id="PS50887"/>
    </source>
</evidence>
<keyword evidence="1" id="KW-1133">Transmembrane helix</keyword>
<proteinExistence type="predicted"/>
<dbReference type="GO" id="GO:0005886">
    <property type="term" value="C:plasma membrane"/>
    <property type="evidence" value="ECO:0007669"/>
    <property type="project" value="TreeGrafter"/>
</dbReference>
<dbReference type="PANTHER" id="PTHR45138:SF9">
    <property type="entry name" value="DIGUANYLATE CYCLASE DGCM-RELATED"/>
    <property type="match status" value="1"/>
</dbReference>
<dbReference type="InterPro" id="IPR035919">
    <property type="entry name" value="EAL_sf"/>
</dbReference>
<dbReference type="PATRIC" id="fig|1423769.4.peg.2741"/>
<dbReference type="Proteomes" id="UP000051790">
    <property type="component" value="Unassembled WGS sequence"/>
</dbReference>
<dbReference type="CDD" id="cd01949">
    <property type="entry name" value="GGDEF"/>
    <property type="match status" value="1"/>
</dbReference>
<feature type="transmembrane region" description="Helical" evidence="1">
    <location>
        <begin position="178"/>
        <end position="197"/>
    </location>
</feature>
<dbReference type="GO" id="GO:0052621">
    <property type="term" value="F:diguanylate cyclase activity"/>
    <property type="evidence" value="ECO:0007669"/>
    <property type="project" value="TreeGrafter"/>
</dbReference>
<keyword evidence="1" id="KW-0812">Transmembrane</keyword>
<dbReference type="AlphaFoldDB" id="A0A0R1Q4D6"/>
<name>A0A0R1Q4D6_9LACO</name>
<dbReference type="Gene3D" id="3.20.20.450">
    <property type="entry name" value="EAL domain"/>
    <property type="match status" value="1"/>
</dbReference>
<evidence type="ECO:0000313" key="3">
    <source>
        <dbReference type="EMBL" id="KRL39433.1"/>
    </source>
</evidence>
<keyword evidence="4" id="KW-1185">Reference proteome</keyword>
<dbReference type="OrthoDB" id="2249567at2"/>
<dbReference type="InterPro" id="IPR001633">
    <property type="entry name" value="EAL_dom"/>
</dbReference>
<accession>A0A0R1Q4D6</accession>
<dbReference type="InterPro" id="IPR029787">
    <property type="entry name" value="Nucleotide_cyclase"/>
</dbReference>
<feature type="transmembrane region" description="Helical" evidence="1">
    <location>
        <begin position="12"/>
        <end position="33"/>
    </location>
</feature>
<feature type="transmembrane region" description="Helical" evidence="1">
    <location>
        <begin position="154"/>
        <end position="172"/>
    </location>
</feature>
<feature type="transmembrane region" description="Helical" evidence="1">
    <location>
        <begin position="126"/>
        <end position="142"/>
    </location>
</feature>